<dbReference type="Gene3D" id="3.30.450.380">
    <property type="match status" value="1"/>
</dbReference>
<dbReference type="Gene3D" id="3.40.50.300">
    <property type="entry name" value="P-loop containing nucleotide triphosphate hydrolases"/>
    <property type="match status" value="1"/>
</dbReference>
<feature type="compositionally biased region" description="Basic and acidic residues" evidence="2">
    <location>
        <begin position="9"/>
        <end position="20"/>
    </location>
</feature>
<reference evidence="4 5" key="1">
    <citation type="submission" date="2016-10" db="EMBL/GenBank/DDBJ databases">
        <authorList>
            <person name="de Groot N.N."/>
        </authorList>
    </citation>
    <scope>NUCLEOTIDE SEQUENCE [LARGE SCALE GENOMIC DNA]</scope>
    <source>
        <strain evidence="4 5">S137</strain>
    </source>
</reference>
<dbReference type="InterPro" id="IPR050921">
    <property type="entry name" value="T4SS_GSP_E_ATPase"/>
</dbReference>
<protein>
    <submittedName>
        <fullName evidence="4">Pilus assembly protein CpaF</fullName>
    </submittedName>
</protein>
<dbReference type="Pfam" id="PF00437">
    <property type="entry name" value="T2SSE"/>
    <property type="match status" value="1"/>
</dbReference>
<accession>A0A1H0TRQ8</accession>
<organism evidence="4 5">
    <name type="scientific">Selenomonas ruminantium</name>
    <dbReference type="NCBI Taxonomy" id="971"/>
    <lineage>
        <taxon>Bacteria</taxon>
        <taxon>Bacillati</taxon>
        <taxon>Bacillota</taxon>
        <taxon>Negativicutes</taxon>
        <taxon>Selenomonadales</taxon>
        <taxon>Selenomonadaceae</taxon>
        <taxon>Selenomonas</taxon>
    </lineage>
</organism>
<dbReference type="PANTHER" id="PTHR30486:SF15">
    <property type="entry name" value="TYPE II_IV SECRETION SYSTEM ATPASE"/>
    <property type="match status" value="1"/>
</dbReference>
<feature type="region of interest" description="Disordered" evidence="2">
    <location>
        <begin position="1"/>
        <end position="54"/>
    </location>
</feature>
<dbReference type="RefSeq" id="WP_371118288.1">
    <property type="nucleotide sequence ID" value="NZ_FNJQ01000025.1"/>
</dbReference>
<dbReference type="Proteomes" id="UP000182412">
    <property type="component" value="Unassembled WGS sequence"/>
</dbReference>
<evidence type="ECO:0000259" key="3">
    <source>
        <dbReference type="Pfam" id="PF00437"/>
    </source>
</evidence>
<dbReference type="InterPro" id="IPR027417">
    <property type="entry name" value="P-loop_NTPase"/>
</dbReference>
<dbReference type="PANTHER" id="PTHR30486">
    <property type="entry name" value="TWITCHING MOTILITY PROTEIN PILT"/>
    <property type="match status" value="1"/>
</dbReference>
<dbReference type="AlphaFoldDB" id="A0A1H0TRQ8"/>
<evidence type="ECO:0000313" key="5">
    <source>
        <dbReference type="Proteomes" id="UP000182412"/>
    </source>
</evidence>
<dbReference type="GO" id="GO:0016887">
    <property type="term" value="F:ATP hydrolysis activity"/>
    <property type="evidence" value="ECO:0007669"/>
    <property type="project" value="InterPro"/>
</dbReference>
<evidence type="ECO:0000313" key="4">
    <source>
        <dbReference type="EMBL" id="SDP56246.1"/>
    </source>
</evidence>
<gene>
    <name evidence="4" type="ORF">SAMN05216366_12537</name>
</gene>
<evidence type="ECO:0000256" key="2">
    <source>
        <dbReference type="SAM" id="MobiDB-lite"/>
    </source>
</evidence>
<proteinExistence type="inferred from homology"/>
<feature type="domain" description="Bacterial type II secretion system protein E" evidence="3">
    <location>
        <begin position="153"/>
        <end position="430"/>
    </location>
</feature>
<sequence length="509" mass="56475">MSLLKRLGRTKEQAIKEVGSRGEQAQSERGQETNGRSSFSALQQQQEEQNTYSSMPDVSHFAQQQMASSFAGRRSAIVQVDQMQELRMAIHRRLVDEITVAEQQLISQGKEAQEQIKNLIASYVEREMASNTYSLSRAERMVLVDDICDELLGLGPLEPLLKDASITEIMVNGPQDVFVERAGKLLLSDTHFYDETHLMNIIERILAPLGRRVDESSPLVDARLADGSRVNIIIPPLSLVGPVMTIRKFSQRALSVESLMEFGTMNEAMAVFLEGCVRARLNILVSGGTGSGKTTTLNVLSSFIPSTERIVTIEDAAELHLQQRHVVTLEARPANIEGTGAVTIRDLVRNALRMRPDRIIVGEVRSGEALDMLQAMNTGHDGSLTTAHANSPRDVLSRLETMTLMAGMELPVRAVRTQISSAINIIIHQSRIMDGSRKITHITEVQGMEGDTIILQDLFRYVQDYINEDGKSVGHFESTGLQPSFMEKFRINGVNLPRDIFSNSYGKEG</sequence>
<dbReference type="SUPFAM" id="SSF52540">
    <property type="entry name" value="P-loop containing nucleoside triphosphate hydrolases"/>
    <property type="match status" value="1"/>
</dbReference>
<feature type="compositionally biased region" description="Polar residues" evidence="2">
    <location>
        <begin position="23"/>
        <end position="54"/>
    </location>
</feature>
<comment type="similarity">
    <text evidence="1">Belongs to the GSP E family.</text>
</comment>
<dbReference type="EMBL" id="FNJQ01000025">
    <property type="protein sequence ID" value="SDP56246.1"/>
    <property type="molecule type" value="Genomic_DNA"/>
</dbReference>
<name>A0A1H0TRQ8_SELRU</name>
<evidence type="ECO:0000256" key="1">
    <source>
        <dbReference type="ARBA" id="ARBA00006611"/>
    </source>
</evidence>
<dbReference type="InterPro" id="IPR001482">
    <property type="entry name" value="T2SS/T4SS_dom"/>
</dbReference>
<dbReference type="CDD" id="cd01130">
    <property type="entry name" value="VirB11-like_ATPase"/>
    <property type="match status" value="1"/>
</dbReference>